<dbReference type="Proteomes" id="UP000184509">
    <property type="component" value="Unassembled WGS sequence"/>
</dbReference>
<protein>
    <submittedName>
        <fullName evidence="2">Uncharacterized protein</fullName>
    </submittedName>
</protein>
<feature type="region of interest" description="Disordered" evidence="1">
    <location>
        <begin position="1"/>
        <end position="97"/>
    </location>
</feature>
<feature type="compositionally biased region" description="Basic residues" evidence="1">
    <location>
        <begin position="13"/>
        <end position="23"/>
    </location>
</feature>
<name>A0A1M4WJT2_9BACE</name>
<gene>
    <name evidence="2" type="ORF">SAMN05444405_103101</name>
</gene>
<feature type="compositionally biased region" description="Basic and acidic residues" evidence="1">
    <location>
        <begin position="44"/>
        <end position="77"/>
    </location>
</feature>
<organism evidence="2 3">
    <name type="scientific">Bacteroides luti</name>
    <dbReference type="NCBI Taxonomy" id="1297750"/>
    <lineage>
        <taxon>Bacteria</taxon>
        <taxon>Pseudomonadati</taxon>
        <taxon>Bacteroidota</taxon>
        <taxon>Bacteroidia</taxon>
        <taxon>Bacteroidales</taxon>
        <taxon>Bacteroidaceae</taxon>
        <taxon>Bacteroides</taxon>
    </lineage>
</organism>
<evidence type="ECO:0000313" key="3">
    <source>
        <dbReference type="Proteomes" id="UP000184509"/>
    </source>
</evidence>
<evidence type="ECO:0000313" key="2">
    <source>
        <dbReference type="EMBL" id="SHE81509.1"/>
    </source>
</evidence>
<proteinExistence type="predicted"/>
<sequence length="111" mass="12822">MKKRQLNKETMPKRRKARWRSRAKKEPSQSDKPSEAKLISTHLHLRDGKASRAKQRLHDPKPTNDGEDEPKNRHEVTASEAKLIGPQPQHAQGPRRPASFFLREEIGRFVA</sequence>
<accession>A0A1M4WJT2</accession>
<reference evidence="2 3" key="1">
    <citation type="submission" date="2016-11" db="EMBL/GenBank/DDBJ databases">
        <authorList>
            <person name="Jaros S."/>
            <person name="Januszkiewicz K."/>
            <person name="Wedrychowicz H."/>
        </authorList>
    </citation>
    <scope>NUCLEOTIDE SEQUENCE [LARGE SCALE GENOMIC DNA]</scope>
    <source>
        <strain evidence="2 3">DSM 26991</strain>
    </source>
</reference>
<dbReference type="EMBL" id="FQTV01000003">
    <property type="protein sequence ID" value="SHE81509.1"/>
    <property type="molecule type" value="Genomic_DNA"/>
</dbReference>
<feature type="compositionally biased region" description="Basic and acidic residues" evidence="1">
    <location>
        <begin position="1"/>
        <end position="12"/>
    </location>
</feature>
<feature type="compositionally biased region" description="Basic and acidic residues" evidence="1">
    <location>
        <begin position="24"/>
        <end position="35"/>
    </location>
</feature>
<keyword evidence="3" id="KW-1185">Reference proteome</keyword>
<dbReference type="AlphaFoldDB" id="A0A1M4WJT2"/>
<evidence type="ECO:0000256" key="1">
    <source>
        <dbReference type="SAM" id="MobiDB-lite"/>
    </source>
</evidence>